<feature type="region of interest" description="Disordered" evidence="1">
    <location>
        <begin position="1"/>
        <end position="89"/>
    </location>
</feature>
<dbReference type="EMBL" id="KN839854">
    <property type="protein sequence ID" value="KIJ62550.1"/>
    <property type="molecule type" value="Genomic_DNA"/>
</dbReference>
<dbReference type="HOGENOM" id="CLU_156017_0_0_1"/>
<keyword evidence="3" id="KW-1185">Reference proteome</keyword>
<feature type="compositionally biased region" description="Basic and acidic residues" evidence="1">
    <location>
        <begin position="110"/>
        <end position="135"/>
    </location>
</feature>
<feature type="region of interest" description="Disordered" evidence="1">
    <location>
        <begin position="106"/>
        <end position="135"/>
    </location>
</feature>
<protein>
    <submittedName>
        <fullName evidence="2">Uncharacterized protein</fullName>
    </submittedName>
</protein>
<feature type="compositionally biased region" description="Low complexity" evidence="1">
    <location>
        <begin position="1"/>
        <end position="15"/>
    </location>
</feature>
<evidence type="ECO:0000313" key="2">
    <source>
        <dbReference type="EMBL" id="KIJ62550.1"/>
    </source>
</evidence>
<dbReference type="Proteomes" id="UP000053820">
    <property type="component" value="Unassembled WGS sequence"/>
</dbReference>
<organism evidence="2 3">
    <name type="scientific">Hydnomerulius pinastri MD-312</name>
    <dbReference type="NCBI Taxonomy" id="994086"/>
    <lineage>
        <taxon>Eukaryota</taxon>
        <taxon>Fungi</taxon>
        <taxon>Dikarya</taxon>
        <taxon>Basidiomycota</taxon>
        <taxon>Agaricomycotina</taxon>
        <taxon>Agaricomycetes</taxon>
        <taxon>Agaricomycetidae</taxon>
        <taxon>Boletales</taxon>
        <taxon>Boletales incertae sedis</taxon>
        <taxon>Leucogyrophana</taxon>
    </lineage>
</organism>
<dbReference type="OrthoDB" id="3361009at2759"/>
<reference evidence="2 3" key="1">
    <citation type="submission" date="2014-04" db="EMBL/GenBank/DDBJ databases">
        <title>Evolutionary Origins and Diversification of the Mycorrhizal Mutualists.</title>
        <authorList>
            <consortium name="DOE Joint Genome Institute"/>
            <consortium name="Mycorrhizal Genomics Consortium"/>
            <person name="Kohler A."/>
            <person name="Kuo A."/>
            <person name="Nagy L.G."/>
            <person name="Floudas D."/>
            <person name="Copeland A."/>
            <person name="Barry K.W."/>
            <person name="Cichocki N."/>
            <person name="Veneault-Fourrey C."/>
            <person name="LaButti K."/>
            <person name="Lindquist E.A."/>
            <person name="Lipzen A."/>
            <person name="Lundell T."/>
            <person name="Morin E."/>
            <person name="Murat C."/>
            <person name="Riley R."/>
            <person name="Ohm R."/>
            <person name="Sun H."/>
            <person name="Tunlid A."/>
            <person name="Henrissat B."/>
            <person name="Grigoriev I.V."/>
            <person name="Hibbett D.S."/>
            <person name="Martin F."/>
        </authorList>
    </citation>
    <scope>NUCLEOTIDE SEQUENCE [LARGE SCALE GENOMIC DNA]</scope>
    <source>
        <strain evidence="2 3">MD-312</strain>
    </source>
</reference>
<accession>A0A0C9VWK5</accession>
<evidence type="ECO:0000256" key="1">
    <source>
        <dbReference type="SAM" id="MobiDB-lite"/>
    </source>
</evidence>
<evidence type="ECO:0000313" key="3">
    <source>
        <dbReference type="Proteomes" id="UP000053820"/>
    </source>
</evidence>
<feature type="compositionally biased region" description="Polar residues" evidence="1">
    <location>
        <begin position="26"/>
        <end position="50"/>
    </location>
</feature>
<sequence>MSSSQPQGNSASSSPLVGSWSEHQRTQAMPPSTVAEPTTVDTATQQASTSPGGGGEVRADQIRKPSEVNRDDPNINVVVLPPDSAPKPSFKEQVFGYAKVIRGTALGKPGTKEHGEQVLRGEQIPKRKGSAEEHA</sequence>
<feature type="compositionally biased region" description="Basic and acidic residues" evidence="1">
    <location>
        <begin position="57"/>
        <end position="73"/>
    </location>
</feature>
<gene>
    <name evidence="2" type="ORF">HYDPIDRAFT_41702</name>
</gene>
<proteinExistence type="predicted"/>
<name>A0A0C9VWK5_9AGAM</name>
<dbReference type="AlphaFoldDB" id="A0A0C9VWK5"/>